<dbReference type="InterPro" id="IPR020846">
    <property type="entry name" value="MFS_dom"/>
</dbReference>
<comment type="caution">
    <text evidence="9">The sequence shown here is derived from an EMBL/GenBank/DDBJ whole genome shotgun (WGS) entry which is preliminary data.</text>
</comment>
<dbReference type="PROSITE" id="PS50850">
    <property type="entry name" value="MFS"/>
    <property type="match status" value="1"/>
</dbReference>
<evidence type="ECO:0000256" key="5">
    <source>
        <dbReference type="ARBA" id="ARBA00022989"/>
    </source>
</evidence>
<accession>A0A839T518</accession>
<dbReference type="InterPro" id="IPR036259">
    <property type="entry name" value="MFS_trans_sf"/>
</dbReference>
<feature type="transmembrane region" description="Helical" evidence="7">
    <location>
        <begin position="434"/>
        <end position="453"/>
    </location>
</feature>
<evidence type="ECO:0000256" key="7">
    <source>
        <dbReference type="SAM" id="Phobius"/>
    </source>
</evidence>
<evidence type="ECO:0000256" key="4">
    <source>
        <dbReference type="ARBA" id="ARBA00022692"/>
    </source>
</evidence>
<dbReference type="InterPro" id="IPR011701">
    <property type="entry name" value="MFS"/>
</dbReference>
<comment type="subcellular location">
    <subcellularLocation>
        <location evidence="1">Cell membrane</location>
        <topology evidence="1">Multi-pass membrane protein</topology>
    </subcellularLocation>
</comment>
<evidence type="ECO:0000256" key="1">
    <source>
        <dbReference type="ARBA" id="ARBA00004651"/>
    </source>
</evidence>
<protein>
    <submittedName>
        <fullName evidence="9">EmrB/QacA subfamily drug resistance transporter</fullName>
    </submittedName>
</protein>
<sequence>MTTTRSGALAPHARRIALLVASAFFMENLDATVIVTALPQMADSFGVNAVDVSIGITAYVLTVAIFIPASGWVADRFGHRSVFSAAIALFTLASILCACSTSLWVFTGARVLQGLAGAMMVPVGRLAVLNNTPKDDLVKAIAYLTWPGLTAPVLGPPIGGFITTYASWHWIFLLNVPLGLIALVLAWRLIPANAGSIVRAQFDTTGFVLCALACLGLLYSLEKIGQDVAAWPFPLALLVAGGVLGGVLFRHCRRHPAPLLRFDNFNVTTYAVTIFGGSVFRAMVSAMPFLLPLMFQLGFGYDAFTSGLLVLTLFAGNIGMKPMTGWVLRNYGFRQSLLASVLILAATVFACAFFTQDTPLFILLPVLLLSGMARSMGFTVYATMAFADIPKDRMTGANTLFSMAQQFAFGLGVAIAAILLRLGETFDSGTGHQLGHFHFAWVVIGILTLLSLVDGMRLPVNAGAAVSGHGKPRAN</sequence>
<feature type="transmembrane region" description="Helical" evidence="7">
    <location>
        <begin position="270"/>
        <end position="291"/>
    </location>
</feature>
<organism evidence="9 10">
    <name type="scientific">Azomonas macrocytogenes</name>
    <name type="common">Azotobacter macrocytogenes</name>
    <dbReference type="NCBI Taxonomy" id="69962"/>
    <lineage>
        <taxon>Bacteria</taxon>
        <taxon>Pseudomonadati</taxon>
        <taxon>Pseudomonadota</taxon>
        <taxon>Gammaproteobacteria</taxon>
        <taxon>Pseudomonadales</taxon>
        <taxon>Pseudomonadaceae</taxon>
        <taxon>Azomonas</taxon>
    </lineage>
</organism>
<keyword evidence="3" id="KW-1003">Cell membrane</keyword>
<feature type="transmembrane region" description="Helical" evidence="7">
    <location>
        <begin position="81"/>
        <end position="105"/>
    </location>
</feature>
<name>A0A839T518_AZOMA</name>
<feature type="transmembrane region" description="Helical" evidence="7">
    <location>
        <begin position="55"/>
        <end position="74"/>
    </location>
</feature>
<keyword evidence="6 7" id="KW-0472">Membrane</keyword>
<keyword evidence="10" id="KW-1185">Reference proteome</keyword>
<gene>
    <name evidence="9" type="ORF">FHR87_003052</name>
</gene>
<dbReference type="PANTHER" id="PTHR42718:SF46">
    <property type="entry name" value="BLR6921 PROTEIN"/>
    <property type="match status" value="1"/>
</dbReference>
<evidence type="ECO:0000256" key="6">
    <source>
        <dbReference type="ARBA" id="ARBA00023136"/>
    </source>
</evidence>
<evidence type="ECO:0000313" key="10">
    <source>
        <dbReference type="Proteomes" id="UP000549250"/>
    </source>
</evidence>
<feature type="transmembrane region" description="Helical" evidence="7">
    <location>
        <begin position="168"/>
        <end position="190"/>
    </location>
</feature>
<dbReference type="EMBL" id="JACHXI010000018">
    <property type="protein sequence ID" value="MBB3104627.1"/>
    <property type="molecule type" value="Genomic_DNA"/>
</dbReference>
<evidence type="ECO:0000256" key="2">
    <source>
        <dbReference type="ARBA" id="ARBA00022448"/>
    </source>
</evidence>
<proteinExistence type="predicted"/>
<feature type="transmembrane region" description="Helical" evidence="7">
    <location>
        <begin position="231"/>
        <end position="249"/>
    </location>
</feature>
<keyword evidence="4 7" id="KW-0812">Transmembrane</keyword>
<dbReference type="Gene3D" id="1.20.1250.20">
    <property type="entry name" value="MFS general substrate transporter like domains"/>
    <property type="match status" value="1"/>
</dbReference>
<evidence type="ECO:0000313" key="9">
    <source>
        <dbReference type="EMBL" id="MBB3104627.1"/>
    </source>
</evidence>
<dbReference type="GO" id="GO:0005886">
    <property type="term" value="C:plasma membrane"/>
    <property type="evidence" value="ECO:0007669"/>
    <property type="project" value="UniProtKB-SubCell"/>
</dbReference>
<reference evidence="9 10" key="1">
    <citation type="submission" date="2020-08" db="EMBL/GenBank/DDBJ databases">
        <title>Genomic Encyclopedia of Type Strains, Phase III (KMG-III): the genomes of soil and plant-associated and newly described type strains.</title>
        <authorList>
            <person name="Whitman W."/>
        </authorList>
    </citation>
    <scope>NUCLEOTIDE SEQUENCE [LARGE SCALE GENOMIC DNA]</scope>
    <source>
        <strain evidence="9 10">CECT 4462</strain>
    </source>
</reference>
<feature type="transmembrane region" description="Helical" evidence="7">
    <location>
        <begin position="399"/>
        <end position="422"/>
    </location>
</feature>
<keyword evidence="2" id="KW-0813">Transport</keyword>
<dbReference type="RefSeq" id="WP_183167477.1">
    <property type="nucleotide sequence ID" value="NZ_JACHXI010000018.1"/>
</dbReference>
<dbReference type="Proteomes" id="UP000549250">
    <property type="component" value="Unassembled WGS sequence"/>
</dbReference>
<dbReference type="Pfam" id="PF07690">
    <property type="entry name" value="MFS_1"/>
    <property type="match status" value="1"/>
</dbReference>
<feature type="domain" description="Major facilitator superfamily (MFS) profile" evidence="8">
    <location>
        <begin position="16"/>
        <end position="463"/>
    </location>
</feature>
<evidence type="ECO:0000256" key="3">
    <source>
        <dbReference type="ARBA" id="ARBA00022475"/>
    </source>
</evidence>
<dbReference type="PANTHER" id="PTHR42718">
    <property type="entry name" value="MAJOR FACILITATOR SUPERFAMILY MULTIDRUG TRANSPORTER MFSC"/>
    <property type="match status" value="1"/>
</dbReference>
<dbReference type="Gene3D" id="1.20.1720.10">
    <property type="entry name" value="Multidrug resistance protein D"/>
    <property type="match status" value="1"/>
</dbReference>
<feature type="transmembrane region" description="Helical" evidence="7">
    <location>
        <begin position="202"/>
        <end position="219"/>
    </location>
</feature>
<feature type="transmembrane region" description="Helical" evidence="7">
    <location>
        <begin position="337"/>
        <end position="355"/>
    </location>
</feature>
<feature type="transmembrane region" description="Helical" evidence="7">
    <location>
        <begin position="297"/>
        <end position="316"/>
    </location>
</feature>
<keyword evidence="5 7" id="KW-1133">Transmembrane helix</keyword>
<dbReference type="SUPFAM" id="SSF103473">
    <property type="entry name" value="MFS general substrate transporter"/>
    <property type="match status" value="1"/>
</dbReference>
<feature type="transmembrane region" description="Helical" evidence="7">
    <location>
        <begin position="140"/>
        <end position="162"/>
    </location>
</feature>
<dbReference type="AlphaFoldDB" id="A0A839T518"/>
<feature type="transmembrane region" description="Helical" evidence="7">
    <location>
        <begin position="361"/>
        <end position="387"/>
    </location>
</feature>
<feature type="transmembrane region" description="Helical" evidence="7">
    <location>
        <begin position="111"/>
        <end position="128"/>
    </location>
</feature>
<dbReference type="GO" id="GO:0022857">
    <property type="term" value="F:transmembrane transporter activity"/>
    <property type="evidence" value="ECO:0007669"/>
    <property type="project" value="InterPro"/>
</dbReference>
<evidence type="ECO:0000259" key="8">
    <source>
        <dbReference type="PROSITE" id="PS50850"/>
    </source>
</evidence>